<evidence type="ECO:0000313" key="3">
    <source>
        <dbReference type="Proteomes" id="UP000247591"/>
    </source>
</evidence>
<reference evidence="2 3" key="1">
    <citation type="submission" date="2018-06" db="EMBL/GenBank/DDBJ databases">
        <title>Genomic Encyclopedia of Type Strains, Phase IV (KMG-IV): sequencing the most valuable type-strain genomes for metagenomic binning, comparative biology and taxonomic classification.</title>
        <authorList>
            <person name="Goeker M."/>
        </authorList>
    </citation>
    <scope>NUCLEOTIDE SEQUENCE [LARGE SCALE GENOMIC DNA]</scope>
    <source>
        <strain evidence="2 3">DSM 45521</strain>
    </source>
</reference>
<dbReference type="AlphaFoldDB" id="A0A318RKZ0"/>
<dbReference type="Proteomes" id="UP000247591">
    <property type="component" value="Unassembled WGS sequence"/>
</dbReference>
<organism evidence="2 3">
    <name type="scientific">Williamsia limnetica</name>
    <dbReference type="NCBI Taxonomy" id="882452"/>
    <lineage>
        <taxon>Bacteria</taxon>
        <taxon>Bacillati</taxon>
        <taxon>Actinomycetota</taxon>
        <taxon>Actinomycetes</taxon>
        <taxon>Mycobacteriales</taxon>
        <taxon>Nocardiaceae</taxon>
        <taxon>Williamsia</taxon>
    </lineage>
</organism>
<proteinExistence type="predicted"/>
<accession>A0A318RKZ0</accession>
<protein>
    <recommendedName>
        <fullName evidence="4">Anti-sigma-M factor RsmA</fullName>
    </recommendedName>
</protein>
<evidence type="ECO:0008006" key="4">
    <source>
        <dbReference type="Google" id="ProtNLM"/>
    </source>
</evidence>
<evidence type="ECO:0000256" key="1">
    <source>
        <dbReference type="SAM" id="Phobius"/>
    </source>
</evidence>
<keyword evidence="1" id="KW-0472">Membrane</keyword>
<keyword evidence="1" id="KW-1133">Transmembrane helix</keyword>
<dbReference type="EMBL" id="QJSP01000004">
    <property type="protein sequence ID" value="PYE18698.1"/>
    <property type="molecule type" value="Genomic_DNA"/>
</dbReference>
<keyword evidence="1" id="KW-0812">Transmembrane</keyword>
<feature type="transmembrane region" description="Helical" evidence="1">
    <location>
        <begin position="108"/>
        <end position="129"/>
    </location>
</feature>
<keyword evidence="3" id="KW-1185">Reference proteome</keyword>
<evidence type="ECO:0000313" key="2">
    <source>
        <dbReference type="EMBL" id="PYE18698.1"/>
    </source>
</evidence>
<sequence length="240" mass="24503">MFGIGSRGGAPTEVPEPPYSVDVVADLHAGVYPDDIAEQLRPRVLADPDSMAIWNALEATTDQLRDAGAESEPIPEHAQATVNATLRSLRDQESTTTPIPLWRRHSRVVVGLAAAAAVAGIAVATTFAFTGDPAQPVVADDRPGPTSVGVPTEPALLAALGRSDTSAFPDVAARDRCLAANGVAPRAPVLGVGSLDTGGEPSTVILLATGTIGRFDALVVGAACDTGNPATISRTTIGDQ</sequence>
<gene>
    <name evidence="2" type="ORF">DFR67_104280</name>
</gene>
<name>A0A318RKZ0_WILLI</name>
<comment type="caution">
    <text evidence="2">The sequence shown here is derived from an EMBL/GenBank/DDBJ whole genome shotgun (WGS) entry which is preliminary data.</text>
</comment>